<gene>
    <name evidence="1" type="ORF">TcWFU_005793</name>
</gene>
<reference evidence="1 2" key="1">
    <citation type="journal article" date="2022" name="Front. Cell. Infect. Microbiol.">
        <title>The Genomes of Two Strains of Taenia crassiceps the Animal Model for the Study of Human Cysticercosis.</title>
        <authorList>
            <person name="Bobes R.J."/>
            <person name="Estrada K."/>
            <person name="Rios-Valencia D.G."/>
            <person name="Calderon-Gallegos A."/>
            <person name="de la Torre P."/>
            <person name="Carrero J.C."/>
            <person name="Sanchez-Flores A."/>
            <person name="Laclette J.P."/>
        </authorList>
    </citation>
    <scope>NUCLEOTIDE SEQUENCE [LARGE SCALE GENOMIC DNA]</scope>
    <source>
        <strain evidence="1">WFUcys</strain>
    </source>
</reference>
<evidence type="ECO:0000313" key="2">
    <source>
        <dbReference type="Proteomes" id="UP001651158"/>
    </source>
</evidence>
<proteinExistence type="predicted"/>
<sequence length="80" mass="9496">MKARRPETSLKTKKDFMNVFEDMMVDDLIEFFSRKANTIFIPSIKGQHWLSPPEPIHCFRLAEKPEYVFIELLLTLCYTV</sequence>
<evidence type="ECO:0000313" key="1">
    <source>
        <dbReference type="EMBL" id="KAL5104285.1"/>
    </source>
</evidence>
<protein>
    <submittedName>
        <fullName evidence="1">Uncharacterized protein</fullName>
    </submittedName>
</protein>
<dbReference type="Proteomes" id="UP001651158">
    <property type="component" value="Unassembled WGS sequence"/>
</dbReference>
<dbReference type="EMBL" id="JAKROA010000013">
    <property type="protein sequence ID" value="KAL5104285.1"/>
    <property type="molecule type" value="Genomic_DNA"/>
</dbReference>
<organism evidence="1 2">
    <name type="scientific">Taenia crassiceps</name>
    <dbReference type="NCBI Taxonomy" id="6207"/>
    <lineage>
        <taxon>Eukaryota</taxon>
        <taxon>Metazoa</taxon>
        <taxon>Spiralia</taxon>
        <taxon>Lophotrochozoa</taxon>
        <taxon>Platyhelminthes</taxon>
        <taxon>Cestoda</taxon>
        <taxon>Eucestoda</taxon>
        <taxon>Cyclophyllidea</taxon>
        <taxon>Taeniidae</taxon>
        <taxon>Taenia</taxon>
    </lineage>
</organism>
<name>A0ABR4Q3U9_9CEST</name>
<keyword evidence="2" id="KW-1185">Reference proteome</keyword>
<comment type="caution">
    <text evidence="1">The sequence shown here is derived from an EMBL/GenBank/DDBJ whole genome shotgun (WGS) entry which is preliminary data.</text>
</comment>
<accession>A0ABR4Q3U9</accession>